<dbReference type="PANTHER" id="PTHR43591">
    <property type="entry name" value="METHYLTRANSFERASE"/>
    <property type="match status" value="1"/>
</dbReference>
<dbReference type="VEuPathDB" id="FungiDB:FOIG_04864"/>
<comment type="similarity">
    <text evidence="1">Belongs to the methyltransferase superfamily. LaeA methyltransferase family.</text>
</comment>
<evidence type="ECO:0000256" key="2">
    <source>
        <dbReference type="SAM" id="MobiDB-lite"/>
    </source>
</evidence>
<evidence type="ECO:0000313" key="3">
    <source>
        <dbReference type="EMBL" id="RKK77888.1"/>
    </source>
</evidence>
<dbReference type="EMBL" id="MRCX01000042">
    <property type="protein sequence ID" value="RKK77888.1"/>
    <property type="molecule type" value="Genomic_DNA"/>
</dbReference>
<evidence type="ECO:0000313" key="4">
    <source>
        <dbReference type="Proteomes" id="UP000285084"/>
    </source>
</evidence>
<dbReference type="VEuPathDB" id="FungiDB:FOZG_12361"/>
<dbReference type="Pfam" id="PF13489">
    <property type="entry name" value="Methyltransf_23"/>
    <property type="match status" value="1"/>
</dbReference>
<dbReference type="PANTHER" id="PTHR43591:SF24">
    <property type="entry name" value="2-METHOXY-6-POLYPRENYL-1,4-BENZOQUINOL METHYLASE, MITOCHONDRIAL"/>
    <property type="match status" value="1"/>
</dbReference>
<evidence type="ECO:0008006" key="5">
    <source>
        <dbReference type="Google" id="ProtNLM"/>
    </source>
</evidence>
<organism evidence="3 4">
    <name type="scientific">Fusarium oxysporum</name>
    <name type="common">Fusarium vascular wilt</name>
    <dbReference type="NCBI Taxonomy" id="5507"/>
    <lineage>
        <taxon>Eukaryota</taxon>
        <taxon>Fungi</taxon>
        <taxon>Dikarya</taxon>
        <taxon>Ascomycota</taxon>
        <taxon>Pezizomycotina</taxon>
        <taxon>Sordariomycetes</taxon>
        <taxon>Hypocreomycetidae</taxon>
        <taxon>Hypocreales</taxon>
        <taxon>Nectriaceae</taxon>
        <taxon>Fusarium</taxon>
        <taxon>Fusarium oxysporum species complex</taxon>
    </lineage>
</organism>
<dbReference type="VEuPathDB" id="FungiDB:HZS61_017148"/>
<dbReference type="SUPFAM" id="SSF53335">
    <property type="entry name" value="S-adenosyl-L-methionine-dependent methyltransferases"/>
    <property type="match status" value="1"/>
</dbReference>
<proteinExistence type="inferred from homology"/>
<comment type="caution">
    <text evidence="3">The sequence shown here is derived from an EMBL/GenBank/DDBJ whole genome shotgun (WGS) entry which is preliminary data.</text>
</comment>
<gene>
    <name evidence="3" type="ORF">BFJ69_g5885</name>
</gene>
<dbReference type="CDD" id="cd02440">
    <property type="entry name" value="AdoMet_MTases"/>
    <property type="match status" value="1"/>
</dbReference>
<accession>A0A420NC98</accession>
<evidence type="ECO:0000256" key="1">
    <source>
        <dbReference type="ARBA" id="ARBA00038158"/>
    </source>
</evidence>
<dbReference type="GO" id="GO:0008168">
    <property type="term" value="F:methyltransferase activity"/>
    <property type="evidence" value="ECO:0007669"/>
    <property type="project" value="TreeGrafter"/>
</dbReference>
<dbReference type="Gene3D" id="3.40.50.150">
    <property type="entry name" value="Vaccinia Virus protein VP39"/>
    <property type="match status" value="1"/>
</dbReference>
<name>A0A420NC98_FUSOX</name>
<sequence length="335" mass="37946">MTSEHRLGPQEGDFIDPDTFSDADSTISQPVTDSLASLRSSILQHQIENGQYAYPNDQSENERLEIQHNVWLLTLRGSLALCPKGNEAAKRVLDVGTGTGCWAIEYGHWRGSEPNSADYVSYQFSGTAESDKQRVPINCTFEIDDLEKDWTWAKPFDFVFSRVMAGSFEDYDAFISKAYKALEPGGWFEMQDIVLPYKSDDGTLHADLELARLGHYFCEASKILGRSVEAPRHYKSMMQKAGFINIVERHFKWPLNAWAKDPYYKEIGAWSFANLDGGLEGLTLALFTRGMKWTKEETMAFCAEVRKHLRDPKIHAYLPVIVVYGQKAEPASTDE</sequence>
<feature type="region of interest" description="Disordered" evidence="2">
    <location>
        <begin position="1"/>
        <end position="25"/>
    </location>
</feature>
<dbReference type="InterPro" id="IPR029063">
    <property type="entry name" value="SAM-dependent_MTases_sf"/>
</dbReference>
<dbReference type="VEuPathDB" id="FungiDB:FOC4_g10008358"/>
<dbReference type="VEuPathDB" id="FungiDB:FOC1_g10012380"/>
<reference evidence="3 4" key="1">
    <citation type="journal article" date="2018" name="Sci. Rep.">
        <title>Characterisation of pathogen-specific regions and novel effector candidates in Fusarium oxysporum f. sp. cepae.</title>
        <authorList>
            <person name="Armitage A.D."/>
            <person name="Taylor A."/>
            <person name="Sobczyk M.K."/>
            <person name="Baxter L."/>
            <person name="Greenfield B.P."/>
            <person name="Bates H.J."/>
            <person name="Wilson F."/>
            <person name="Jackson A.C."/>
            <person name="Ott S."/>
            <person name="Harrison R.J."/>
            <person name="Clarkson J.P."/>
        </authorList>
    </citation>
    <scope>NUCLEOTIDE SEQUENCE [LARGE SCALE GENOMIC DNA]</scope>
    <source>
        <strain evidence="3 4">Fo_A13</strain>
    </source>
</reference>
<dbReference type="AlphaFoldDB" id="A0A420NC98"/>
<dbReference type="VEuPathDB" id="FungiDB:FOMG_07901"/>
<dbReference type="Proteomes" id="UP000285084">
    <property type="component" value="Unassembled WGS sequence"/>
</dbReference>
<dbReference type="VEuPathDB" id="FungiDB:FOXG_09104"/>
<protein>
    <recommendedName>
        <fullName evidence="5">Methyltransferase</fullName>
    </recommendedName>
</protein>